<dbReference type="Proteomes" id="UP001295794">
    <property type="component" value="Unassembled WGS sequence"/>
</dbReference>
<keyword evidence="3" id="KW-1185">Reference proteome</keyword>
<proteinExistence type="predicted"/>
<comment type="caution">
    <text evidence="2">The sequence shown here is derived from an EMBL/GenBank/DDBJ whole genome shotgun (WGS) entry which is preliminary data.</text>
</comment>
<accession>A0AAD2JWM6</accession>
<organism evidence="2 3">
    <name type="scientific">Mycena citricolor</name>
    <dbReference type="NCBI Taxonomy" id="2018698"/>
    <lineage>
        <taxon>Eukaryota</taxon>
        <taxon>Fungi</taxon>
        <taxon>Dikarya</taxon>
        <taxon>Basidiomycota</taxon>
        <taxon>Agaricomycotina</taxon>
        <taxon>Agaricomycetes</taxon>
        <taxon>Agaricomycetidae</taxon>
        <taxon>Agaricales</taxon>
        <taxon>Marasmiineae</taxon>
        <taxon>Mycenaceae</taxon>
        <taxon>Mycena</taxon>
    </lineage>
</organism>
<gene>
    <name evidence="2" type="ORF">MYCIT1_LOCUS7442</name>
</gene>
<evidence type="ECO:0000313" key="2">
    <source>
        <dbReference type="EMBL" id="CAK5266003.1"/>
    </source>
</evidence>
<sequence>MGITPAAWPCASALLTKAKEKKRRRRTINSITLILKCSSSMVFRPTLTRPSQASTCEYGRRFQKRTHLATQLAGKLPQPLHASLVARIPASADHDQLHAPRGVLRVVLQQRMHIGITRSLPASGSHAVSRVSHEGYTTRVRTAAAGPNGGTRARRQRADSSSPS</sequence>
<name>A0AAD2JWM6_9AGAR</name>
<protein>
    <submittedName>
        <fullName evidence="2">Uncharacterized protein</fullName>
    </submittedName>
</protein>
<feature type="region of interest" description="Disordered" evidence="1">
    <location>
        <begin position="142"/>
        <end position="164"/>
    </location>
</feature>
<dbReference type="AlphaFoldDB" id="A0AAD2JWM6"/>
<evidence type="ECO:0000256" key="1">
    <source>
        <dbReference type="SAM" id="MobiDB-lite"/>
    </source>
</evidence>
<dbReference type="EMBL" id="CAVNYO010000105">
    <property type="protein sequence ID" value="CAK5266003.1"/>
    <property type="molecule type" value="Genomic_DNA"/>
</dbReference>
<evidence type="ECO:0000313" key="3">
    <source>
        <dbReference type="Proteomes" id="UP001295794"/>
    </source>
</evidence>
<reference evidence="2" key="1">
    <citation type="submission" date="2023-11" db="EMBL/GenBank/DDBJ databases">
        <authorList>
            <person name="De Vega J J."/>
            <person name="De Vega J J."/>
        </authorList>
    </citation>
    <scope>NUCLEOTIDE SEQUENCE</scope>
</reference>